<dbReference type="GO" id="GO:0006545">
    <property type="term" value="P:glycine biosynthetic process"/>
    <property type="evidence" value="ECO:0007669"/>
    <property type="project" value="TreeGrafter"/>
</dbReference>
<dbReference type="GO" id="GO:0005829">
    <property type="term" value="C:cytosol"/>
    <property type="evidence" value="ECO:0007669"/>
    <property type="project" value="TreeGrafter"/>
</dbReference>
<keyword evidence="6" id="KW-1185">Reference proteome</keyword>
<reference evidence="5 6" key="1">
    <citation type="submission" date="2019-12" db="EMBL/GenBank/DDBJ databases">
        <authorList>
            <person name="Huq M.A."/>
        </authorList>
    </citation>
    <scope>NUCLEOTIDE SEQUENCE [LARGE SCALE GENOMIC DNA]</scope>
    <source>
        <strain evidence="5 6">MAH-18</strain>
    </source>
</reference>
<evidence type="ECO:0000256" key="3">
    <source>
        <dbReference type="ARBA" id="ARBA00022898"/>
    </source>
</evidence>
<dbReference type="Gene3D" id="3.40.640.10">
    <property type="entry name" value="Type I PLP-dependent aspartate aminotransferase-like (Major domain)"/>
    <property type="match status" value="1"/>
</dbReference>
<dbReference type="Proteomes" id="UP000473525">
    <property type="component" value="Unassembled WGS sequence"/>
</dbReference>
<comment type="similarity">
    <text evidence="2">Belongs to the threonine aldolase family.</text>
</comment>
<evidence type="ECO:0000313" key="6">
    <source>
        <dbReference type="Proteomes" id="UP000473525"/>
    </source>
</evidence>
<evidence type="ECO:0000256" key="1">
    <source>
        <dbReference type="ARBA" id="ARBA00001933"/>
    </source>
</evidence>
<proteinExistence type="inferred from homology"/>
<dbReference type="PANTHER" id="PTHR48097">
    <property type="entry name" value="L-THREONINE ALDOLASE-RELATED"/>
    <property type="match status" value="1"/>
</dbReference>
<dbReference type="GO" id="GO:0006567">
    <property type="term" value="P:L-threonine catabolic process"/>
    <property type="evidence" value="ECO:0007669"/>
    <property type="project" value="TreeGrafter"/>
</dbReference>
<comment type="caution">
    <text evidence="5">The sequence shown here is derived from an EMBL/GenBank/DDBJ whole genome shotgun (WGS) entry which is preliminary data.</text>
</comment>
<comment type="cofactor">
    <cofactor evidence="1">
        <name>pyridoxal 5'-phosphate</name>
        <dbReference type="ChEBI" id="CHEBI:597326"/>
    </cofactor>
</comment>
<protein>
    <submittedName>
        <fullName evidence="5">Threonine aldolase</fullName>
    </submittedName>
</protein>
<dbReference type="SUPFAM" id="SSF53383">
    <property type="entry name" value="PLP-dependent transferases"/>
    <property type="match status" value="1"/>
</dbReference>
<name>A0A6L6Y296_9ACTN</name>
<dbReference type="InterPro" id="IPR001597">
    <property type="entry name" value="ArAA_b-elim_lyase/Thr_aldolase"/>
</dbReference>
<dbReference type="GO" id="GO:0008732">
    <property type="term" value="F:L-allo-threonine aldolase activity"/>
    <property type="evidence" value="ECO:0007669"/>
    <property type="project" value="TreeGrafter"/>
</dbReference>
<keyword evidence="3" id="KW-0663">Pyridoxal phosphate</keyword>
<dbReference type="EMBL" id="WSEK01000005">
    <property type="protein sequence ID" value="MVQ51725.1"/>
    <property type="molecule type" value="Genomic_DNA"/>
</dbReference>
<dbReference type="InterPro" id="IPR015421">
    <property type="entry name" value="PyrdxlP-dep_Trfase_major"/>
</dbReference>
<accession>A0A6L6Y296</accession>
<dbReference type="InterPro" id="IPR015424">
    <property type="entry name" value="PyrdxlP-dep_Trfase"/>
</dbReference>
<evidence type="ECO:0000256" key="2">
    <source>
        <dbReference type="ARBA" id="ARBA00006966"/>
    </source>
</evidence>
<dbReference type="AlphaFoldDB" id="A0A6L6Y296"/>
<dbReference type="Pfam" id="PF01212">
    <property type="entry name" value="Beta_elim_lyase"/>
    <property type="match status" value="1"/>
</dbReference>
<dbReference type="RefSeq" id="WP_157346728.1">
    <property type="nucleotide sequence ID" value="NZ_WSEK01000005.1"/>
</dbReference>
<evidence type="ECO:0000313" key="5">
    <source>
        <dbReference type="EMBL" id="MVQ51725.1"/>
    </source>
</evidence>
<gene>
    <name evidence="5" type="ORF">GON03_21305</name>
</gene>
<organism evidence="5 6">
    <name type="scientific">Nocardioides agri</name>
    <dbReference type="NCBI Taxonomy" id="2682843"/>
    <lineage>
        <taxon>Bacteria</taxon>
        <taxon>Bacillati</taxon>
        <taxon>Actinomycetota</taxon>
        <taxon>Actinomycetes</taxon>
        <taxon>Propionibacteriales</taxon>
        <taxon>Nocardioidaceae</taxon>
        <taxon>Nocardioides</taxon>
    </lineage>
</organism>
<evidence type="ECO:0000259" key="4">
    <source>
        <dbReference type="Pfam" id="PF01212"/>
    </source>
</evidence>
<sequence length="368" mass="39083">MADDELATRVRAAARACATAVSGHHPGSPAEAFEALARVCEELGIDSWDTYGSGGAVTMLEDDLVERFGVEAAAYFPSGVMAQQAALRIHCDRAGSRRVALPDLSHLLVHEEDGPRILHDLEVVFLTTGFEAPTAAHLDALPGRVGAVLVELPLREAGCLLPTWEELDELSAACRERGVALHVDGARIWESQAWFDQPLSEIARRADSTYVSFYKGLGGLTGAALLGPADFVAEARLWRRRLGGTTFRATAEAVSALAGLREQLPLLPDTVAWARSFAAGLPAELAVQPGVPQTNQFLLFANGDADAANERTAAAIEEHRIGLPVWSSTDQPGRIRTEVVVSPTALALDPAAMADLVAGLIVETRSGS</sequence>
<dbReference type="PANTHER" id="PTHR48097:SF9">
    <property type="entry name" value="L-THREONINE ALDOLASE"/>
    <property type="match status" value="1"/>
</dbReference>
<feature type="domain" description="Aromatic amino acid beta-eliminating lyase/threonine aldolase" evidence="4">
    <location>
        <begin position="49"/>
        <end position="299"/>
    </location>
</feature>